<evidence type="ECO:0000259" key="2">
    <source>
        <dbReference type="Pfam" id="PF25954"/>
    </source>
</evidence>
<sequence>MGQISEVELERVKRDYEALLVYSDVNREDVIANKSGLNRALIEFERAKLNLSYTEIKAPFSGYIADCELTPGGYVTAGQKCMKLVDISKVRIISELTEMQVAKISPGNIAEVEFVAYPGKIFKGKVVEINPYIDIERRLGKVIIEVENPEHKIKPGMFGTVRIQSEVYKNVLIIPRRAVVMRDNRPVVFVYQGDGKDQGRSKWFYVELGRENEQFYEIKSGISPGDTIIVEGNYNLAHDSKVRIIK</sequence>
<dbReference type="InterPro" id="IPR058649">
    <property type="entry name" value="CzcB_C"/>
</dbReference>
<keyword evidence="5" id="KW-1185">Reference proteome</keyword>
<proteinExistence type="inferred from homology"/>
<gene>
    <name evidence="4" type="ORF">JGI24_01399</name>
</gene>
<dbReference type="Pfam" id="PF25975">
    <property type="entry name" value="CzcB_C"/>
    <property type="match status" value="1"/>
</dbReference>
<evidence type="ECO:0000256" key="1">
    <source>
        <dbReference type="ARBA" id="ARBA00009477"/>
    </source>
</evidence>
<dbReference type="GO" id="GO:1990281">
    <property type="term" value="C:efflux pump complex"/>
    <property type="evidence" value="ECO:0007669"/>
    <property type="project" value="TreeGrafter"/>
</dbReference>
<dbReference type="GO" id="GO:0015562">
    <property type="term" value="F:efflux transmembrane transporter activity"/>
    <property type="evidence" value="ECO:0007669"/>
    <property type="project" value="TreeGrafter"/>
</dbReference>
<dbReference type="PANTHER" id="PTHR30469">
    <property type="entry name" value="MULTIDRUG RESISTANCE PROTEIN MDTA"/>
    <property type="match status" value="1"/>
</dbReference>
<dbReference type="RefSeq" id="WP_072150725.1">
    <property type="nucleotide sequence ID" value="NZ_CZVU01000078.1"/>
</dbReference>
<accession>A0A656DB25</accession>
<organism evidence="4 5">
    <name type="scientific">Kryptobacter tengchongensis</name>
    <dbReference type="NCBI Taxonomy" id="1643429"/>
    <lineage>
        <taxon>Bacteria</taxon>
        <taxon>Pseudomonadati</taxon>
        <taxon>Candidatus Kryptoniota</taxon>
        <taxon>Candidatus Kryptobacter</taxon>
    </lineage>
</organism>
<feature type="domain" description="CusB-like beta-barrel" evidence="2">
    <location>
        <begin position="94"/>
        <end position="166"/>
    </location>
</feature>
<dbReference type="InterPro" id="IPR058792">
    <property type="entry name" value="Beta-barrel_RND_2"/>
</dbReference>
<comment type="similarity">
    <text evidence="1">Belongs to the membrane fusion protein (MFP) (TC 8.A.1) family.</text>
</comment>
<dbReference type="Gene3D" id="2.40.30.170">
    <property type="match status" value="1"/>
</dbReference>
<dbReference type="EMBL" id="CZVU01000078">
    <property type="protein sequence ID" value="CUT03966.1"/>
    <property type="molecule type" value="Genomic_DNA"/>
</dbReference>
<protein>
    <submittedName>
        <fullName evidence="4">RND family efflux transporter, MFP subunit</fullName>
    </submittedName>
</protein>
<reference evidence="4 5" key="1">
    <citation type="submission" date="2015-11" db="EMBL/GenBank/DDBJ databases">
        <authorList>
            <person name="Varghese N."/>
        </authorList>
    </citation>
    <scope>NUCLEOTIDE SEQUENCE [LARGE SCALE GENOMIC DNA]</scope>
    <source>
        <strain evidence="4 5">JGI-24</strain>
    </source>
</reference>
<dbReference type="InterPro" id="IPR006143">
    <property type="entry name" value="RND_pump_MFP"/>
</dbReference>
<dbReference type="Pfam" id="PF25954">
    <property type="entry name" value="Beta-barrel_RND_2"/>
    <property type="match status" value="1"/>
</dbReference>
<dbReference type="Proteomes" id="UP000243065">
    <property type="component" value="Unassembled WGS sequence"/>
</dbReference>
<dbReference type="PANTHER" id="PTHR30469:SF15">
    <property type="entry name" value="HLYD FAMILY OF SECRETION PROTEINS"/>
    <property type="match status" value="1"/>
</dbReference>
<feature type="domain" description="CzcB-like C-terminal circularly permuted SH3-like" evidence="3">
    <location>
        <begin position="173"/>
        <end position="234"/>
    </location>
</feature>
<name>A0A656DB25_KRYT1</name>
<dbReference type="OrthoDB" id="9810430at2"/>
<dbReference type="SUPFAM" id="SSF111369">
    <property type="entry name" value="HlyD-like secretion proteins"/>
    <property type="match status" value="1"/>
</dbReference>
<dbReference type="AlphaFoldDB" id="A0A656DB25"/>
<evidence type="ECO:0000313" key="4">
    <source>
        <dbReference type="EMBL" id="CUT03966.1"/>
    </source>
</evidence>
<dbReference type="NCBIfam" id="TIGR01730">
    <property type="entry name" value="RND_mfp"/>
    <property type="match status" value="1"/>
</dbReference>
<dbReference type="FunFam" id="2.40.30.170:FF:000010">
    <property type="entry name" value="Efflux RND transporter periplasmic adaptor subunit"/>
    <property type="match status" value="1"/>
</dbReference>
<evidence type="ECO:0000313" key="5">
    <source>
        <dbReference type="Proteomes" id="UP000243065"/>
    </source>
</evidence>
<dbReference type="Gene3D" id="2.40.420.20">
    <property type="match status" value="1"/>
</dbReference>
<evidence type="ECO:0000259" key="3">
    <source>
        <dbReference type="Pfam" id="PF25975"/>
    </source>
</evidence>